<organism evidence="7 8">
    <name type="scientific">Ophiocordyceps australis</name>
    <dbReference type="NCBI Taxonomy" id="1399860"/>
    <lineage>
        <taxon>Eukaryota</taxon>
        <taxon>Fungi</taxon>
        <taxon>Dikarya</taxon>
        <taxon>Ascomycota</taxon>
        <taxon>Pezizomycotina</taxon>
        <taxon>Sordariomycetes</taxon>
        <taxon>Hypocreomycetidae</taxon>
        <taxon>Hypocreales</taxon>
        <taxon>Ophiocordycipitaceae</taxon>
        <taxon>Ophiocordyceps</taxon>
    </lineage>
</organism>
<keyword evidence="2" id="KW-0862">Zinc</keyword>
<dbReference type="PANTHER" id="PTHR31313:SF81">
    <property type="entry name" value="TY1 ENHANCER ACTIVATOR"/>
    <property type="match status" value="1"/>
</dbReference>
<keyword evidence="6" id="KW-0539">Nucleus</keyword>
<sequence length="279" mass="29654">MAETLAGAAAMLTRTAPTTAAAAKLLKGTTPRHSILQQLCRLGIGATPPGASQPCLDSPPCYLASSSSSIACPGYDDDASESDFSSFSPTLASPCLEPAPAEADLDLDRWTSSGLTVAAVQHLFDALSAWDHLPFCLLNRDLFLWAYHHDSPLYCSSALVNALLALATLVFREQVVHHDGPAPKLPACHPASHVFFAEAESILKSTTPVPTLPNIQALGIMSLYKMSCGSGAEARRLAHDFYCQIQHLCCAQTNVDHLGSEYSLATTVTRYGALSLSRP</sequence>
<keyword evidence="1" id="KW-0479">Metal-binding</keyword>
<name>A0A2C5Z0B8_9HYPO</name>
<protein>
    <recommendedName>
        <fullName evidence="9">Transcription factor domain-containing protein</fullName>
    </recommendedName>
</protein>
<evidence type="ECO:0000256" key="6">
    <source>
        <dbReference type="ARBA" id="ARBA00023242"/>
    </source>
</evidence>
<keyword evidence="8" id="KW-1185">Reference proteome</keyword>
<reference evidence="7 8" key="1">
    <citation type="submission" date="2017-06" db="EMBL/GenBank/DDBJ databases">
        <title>Ant-infecting Ophiocordyceps genomes reveal a high diversity of potential behavioral manipulation genes and a possible major role for enterotoxins.</title>
        <authorList>
            <person name="De Bekker C."/>
            <person name="Evans H.C."/>
            <person name="Brachmann A."/>
            <person name="Hughes D.P."/>
        </authorList>
    </citation>
    <scope>NUCLEOTIDE SEQUENCE [LARGE SCALE GENOMIC DNA]</scope>
    <source>
        <strain evidence="7 8">1348a</strain>
    </source>
</reference>
<dbReference type="GO" id="GO:0003677">
    <property type="term" value="F:DNA binding"/>
    <property type="evidence" value="ECO:0007669"/>
    <property type="project" value="UniProtKB-KW"/>
</dbReference>
<accession>A0A2C5Z0B8</accession>
<evidence type="ECO:0008006" key="9">
    <source>
        <dbReference type="Google" id="ProtNLM"/>
    </source>
</evidence>
<keyword evidence="4" id="KW-0238">DNA-binding</keyword>
<dbReference type="GO" id="GO:0046872">
    <property type="term" value="F:metal ion binding"/>
    <property type="evidence" value="ECO:0007669"/>
    <property type="project" value="UniProtKB-KW"/>
</dbReference>
<evidence type="ECO:0000256" key="4">
    <source>
        <dbReference type="ARBA" id="ARBA00023125"/>
    </source>
</evidence>
<dbReference type="InterPro" id="IPR051615">
    <property type="entry name" value="Transcr_Regulatory_Elem"/>
</dbReference>
<evidence type="ECO:0000256" key="5">
    <source>
        <dbReference type="ARBA" id="ARBA00023163"/>
    </source>
</evidence>
<evidence type="ECO:0000256" key="2">
    <source>
        <dbReference type="ARBA" id="ARBA00022833"/>
    </source>
</evidence>
<comment type="caution">
    <text evidence="7">The sequence shown here is derived from an EMBL/GenBank/DDBJ whole genome shotgun (WGS) entry which is preliminary data.</text>
</comment>
<dbReference type="OrthoDB" id="4925511at2759"/>
<evidence type="ECO:0000256" key="3">
    <source>
        <dbReference type="ARBA" id="ARBA00023015"/>
    </source>
</evidence>
<proteinExistence type="predicted"/>
<dbReference type="AlphaFoldDB" id="A0A2C5Z0B8"/>
<keyword evidence="5" id="KW-0804">Transcription</keyword>
<gene>
    <name evidence="7" type="ORF">CDD82_5545</name>
</gene>
<dbReference type="EMBL" id="NJEU01000515">
    <property type="protein sequence ID" value="PHH73303.1"/>
    <property type="molecule type" value="Genomic_DNA"/>
</dbReference>
<evidence type="ECO:0000313" key="8">
    <source>
        <dbReference type="Proteomes" id="UP000224854"/>
    </source>
</evidence>
<evidence type="ECO:0000313" key="7">
    <source>
        <dbReference type="EMBL" id="PHH73303.1"/>
    </source>
</evidence>
<evidence type="ECO:0000256" key="1">
    <source>
        <dbReference type="ARBA" id="ARBA00022723"/>
    </source>
</evidence>
<dbReference type="PANTHER" id="PTHR31313">
    <property type="entry name" value="TY1 ENHANCER ACTIVATOR"/>
    <property type="match status" value="1"/>
</dbReference>
<dbReference type="Proteomes" id="UP000224854">
    <property type="component" value="Unassembled WGS sequence"/>
</dbReference>
<keyword evidence="3" id="KW-0805">Transcription regulation</keyword>